<accession>A0A1V0B8R4</accession>
<feature type="domain" description="Tr-type G" evidence="9">
    <location>
        <begin position="16"/>
        <end position="191"/>
    </location>
</feature>
<dbReference type="InterPro" id="IPR050543">
    <property type="entry name" value="eIF2G"/>
</dbReference>
<dbReference type="KEGG" id="ppha:BVH74_16900"/>
<dbReference type="PRINTS" id="PR00315">
    <property type="entry name" value="ELONGATNFCT"/>
</dbReference>
<dbReference type="GO" id="GO:0005829">
    <property type="term" value="C:cytosol"/>
    <property type="evidence" value="ECO:0007669"/>
    <property type="project" value="TreeGrafter"/>
</dbReference>
<keyword evidence="5" id="KW-0648">Protein biosynthesis</keyword>
<dbReference type="InterPro" id="IPR004535">
    <property type="entry name" value="Transl_elong_SelB"/>
</dbReference>
<evidence type="ECO:0000256" key="3">
    <source>
        <dbReference type="ARBA" id="ARBA00022490"/>
    </source>
</evidence>
<dbReference type="NCBIfam" id="TIGR00475">
    <property type="entry name" value="selB"/>
    <property type="match status" value="1"/>
</dbReference>
<dbReference type="Pfam" id="PF25461">
    <property type="entry name" value="Beta-barrel_SelB"/>
    <property type="match status" value="1"/>
</dbReference>
<comment type="function">
    <text evidence="7">Translation factor necessary for the incorporation of selenocysteine into proteins. It probably replaces EF-Tu for the insertion of selenocysteine directed by the UGA codon. SelB binds GTP and GDP.</text>
</comment>
<keyword evidence="3" id="KW-0963">Cytoplasm</keyword>
<dbReference type="CDD" id="cd04171">
    <property type="entry name" value="SelB"/>
    <property type="match status" value="1"/>
</dbReference>
<evidence type="ECO:0000256" key="5">
    <source>
        <dbReference type="ARBA" id="ARBA00022917"/>
    </source>
</evidence>
<reference evidence="10 11" key="1">
    <citation type="submission" date="2017-03" db="EMBL/GenBank/DDBJ databases">
        <title>Complete genome sequence of the novel DNRA strain Pseudomonas sp. S-6-2 isolated from Chinese polluted river sediment. Journal of Biotechnology.</title>
        <authorList>
            <person name="Li J."/>
            <person name="Xiang F."/>
            <person name="Wang L."/>
            <person name="Xi L."/>
            <person name="Liu J."/>
        </authorList>
    </citation>
    <scope>NUCLEOTIDE SEQUENCE [LARGE SCALE GENOMIC DNA]</scope>
    <source>
        <strain evidence="10 11">S-6-2</strain>
    </source>
</reference>
<dbReference type="SUPFAM" id="SSF46785">
    <property type="entry name" value="Winged helix' DNA-binding domain"/>
    <property type="match status" value="3"/>
</dbReference>
<dbReference type="InterPro" id="IPR036390">
    <property type="entry name" value="WH_DNA-bd_sf"/>
</dbReference>
<evidence type="ECO:0000256" key="1">
    <source>
        <dbReference type="ARBA" id="ARBA00004496"/>
    </source>
</evidence>
<dbReference type="Proteomes" id="UP000243488">
    <property type="component" value="Chromosome"/>
</dbReference>
<dbReference type="InterPro" id="IPR015191">
    <property type="entry name" value="SelB_WHD4"/>
</dbReference>
<evidence type="ECO:0000256" key="7">
    <source>
        <dbReference type="ARBA" id="ARBA00025526"/>
    </source>
</evidence>
<dbReference type="GO" id="GO:0016259">
    <property type="term" value="P:selenocysteine metabolic process"/>
    <property type="evidence" value="ECO:0007669"/>
    <property type="project" value="TreeGrafter"/>
</dbReference>
<dbReference type="GO" id="GO:0005525">
    <property type="term" value="F:GTP binding"/>
    <property type="evidence" value="ECO:0007669"/>
    <property type="project" value="UniProtKB-KW"/>
</dbReference>
<dbReference type="GO" id="GO:0000049">
    <property type="term" value="F:tRNA binding"/>
    <property type="evidence" value="ECO:0007669"/>
    <property type="project" value="TreeGrafter"/>
</dbReference>
<evidence type="ECO:0000256" key="8">
    <source>
        <dbReference type="ARBA" id="ARBA00031615"/>
    </source>
</evidence>
<dbReference type="GO" id="GO:0003924">
    <property type="term" value="F:GTPase activity"/>
    <property type="evidence" value="ECO:0007669"/>
    <property type="project" value="InterPro"/>
</dbReference>
<proteinExistence type="predicted"/>
<keyword evidence="4" id="KW-0547">Nucleotide-binding</keyword>
<dbReference type="Gene3D" id="1.10.10.10">
    <property type="entry name" value="Winged helix-like DNA-binding domain superfamily/Winged helix DNA-binding domain"/>
    <property type="match status" value="1"/>
</dbReference>
<name>A0A1V0B8R4_9GAMM</name>
<dbReference type="Gene3D" id="1.10.10.2770">
    <property type="match status" value="1"/>
</dbReference>
<dbReference type="GO" id="GO:0003746">
    <property type="term" value="F:translation elongation factor activity"/>
    <property type="evidence" value="ECO:0007669"/>
    <property type="project" value="UniProtKB-KW"/>
</dbReference>
<dbReference type="GO" id="GO:0001514">
    <property type="term" value="P:selenocysteine incorporation"/>
    <property type="evidence" value="ECO:0007669"/>
    <property type="project" value="InterPro"/>
</dbReference>
<dbReference type="InterPro" id="IPR009001">
    <property type="entry name" value="Transl_elong_EF1A/Init_IF2_C"/>
</dbReference>
<keyword evidence="6" id="KW-0342">GTP-binding</keyword>
<dbReference type="InterPro" id="IPR036388">
    <property type="entry name" value="WH-like_DNA-bd_sf"/>
</dbReference>
<dbReference type="STRING" id="1931241.BVH74_16900"/>
<evidence type="ECO:0000256" key="6">
    <source>
        <dbReference type="ARBA" id="ARBA00023134"/>
    </source>
</evidence>
<dbReference type="AlphaFoldDB" id="A0A1V0B8R4"/>
<dbReference type="PANTHER" id="PTHR42854">
    <property type="entry name" value="EUKARYOTIC TRANSLATION INITIATION FACTOR 2 SUBUNIT 3 FAMILY MEMBER"/>
    <property type="match status" value="1"/>
</dbReference>
<dbReference type="InterPro" id="IPR000795">
    <property type="entry name" value="T_Tr_GTP-bd_dom"/>
</dbReference>
<dbReference type="InterPro" id="IPR015190">
    <property type="entry name" value="Elong_fac_SelB-wing-hlx_typ-2"/>
</dbReference>
<dbReference type="SUPFAM" id="SSF50465">
    <property type="entry name" value="EF-Tu/eEF-1alpha/eIF2-gamma C-terminal domain"/>
    <property type="match status" value="1"/>
</dbReference>
<evidence type="ECO:0000259" key="9">
    <source>
        <dbReference type="PROSITE" id="PS51722"/>
    </source>
</evidence>
<dbReference type="EMBL" id="CP020100">
    <property type="protein sequence ID" value="AQZ96329.1"/>
    <property type="molecule type" value="Genomic_DNA"/>
</dbReference>
<dbReference type="Pfam" id="PF03144">
    <property type="entry name" value="GTP_EFTU_D2"/>
    <property type="match status" value="1"/>
</dbReference>
<dbReference type="SUPFAM" id="SSF50447">
    <property type="entry name" value="Translation proteins"/>
    <property type="match status" value="1"/>
</dbReference>
<comment type="subcellular location">
    <subcellularLocation>
        <location evidence="1">Cytoplasm</location>
    </subcellularLocation>
</comment>
<dbReference type="SUPFAM" id="SSF52540">
    <property type="entry name" value="P-loop containing nucleoside triphosphate hydrolases"/>
    <property type="match status" value="1"/>
</dbReference>
<evidence type="ECO:0000313" key="10">
    <source>
        <dbReference type="EMBL" id="AQZ96329.1"/>
    </source>
</evidence>
<organism evidence="10 11">
    <name type="scientific">Halopseudomonas phragmitis</name>
    <dbReference type="NCBI Taxonomy" id="1931241"/>
    <lineage>
        <taxon>Bacteria</taxon>
        <taxon>Pseudomonadati</taxon>
        <taxon>Pseudomonadota</taxon>
        <taxon>Gammaproteobacteria</taxon>
        <taxon>Pseudomonadales</taxon>
        <taxon>Pseudomonadaceae</taxon>
        <taxon>Halopseudomonas</taxon>
    </lineage>
</organism>
<protein>
    <recommendedName>
        <fullName evidence="2">Selenocysteine-specific elongation factor</fullName>
    </recommendedName>
    <alternativeName>
        <fullName evidence="8">SelB translation factor</fullName>
    </alternativeName>
</protein>
<sequence>MPLRGRPGTAASAVGGRGVIIATAGHVDHGKTSLIKALTGVDTDRLAEEKRRGLSIELGFAWLAVEGGPPLGFVDVPGHERFISTMLAGVAAVDLALLVVAADDGAMPQTLEHLAILHLLGVEQLVPVLSCCDRVTPERQQAASVELVQLLKQQGWPQAAPFAVSSLTGEGLEALHADLFSRAQQHRQRPPSGHARLMIDRRFSLAGAGCVVTGTLVSGQLHSGQSLHCNGQSLRVRSLQMAGHEVNQVLAGQRCALNLAGDVDAAQPQRGDWLSEVPVATSSRLDVALTQLPGSRWHRGVLQLHLGTGVYPLRAVILQEGEPVLAQLLLEQPVQALWGDRFIIRDPAANQTLGGGRVLDPQGLQRGRSKPERLALLRHWQKADGPRAALLAALQQAPVALDGFAVRFNLTPGEQQQLLDELRHSAAGIELLDAARQHWLMLAGQIDSAWARLHQRLQDWHAAHPERLGPGEGELALASTLQLPLVLARALLQRWHGDGRLRRQAWAWHLPEHQPQLLAEDRTLLERVSAQLLPGGLRPPIVGELSQALGIELETLKAFLRRMQRAGELIAVAPNRYYLPEQVEGLAAVARQLVADSPSGSFNAAEYRDASGIGRNLTIQVLEYLDRAGITRFVREQRFLVAG</sequence>
<dbReference type="Pfam" id="PF00009">
    <property type="entry name" value="GTP_EFTU"/>
    <property type="match status" value="1"/>
</dbReference>
<dbReference type="InterPro" id="IPR009000">
    <property type="entry name" value="Transl_B-barrel_sf"/>
</dbReference>
<evidence type="ECO:0000256" key="4">
    <source>
        <dbReference type="ARBA" id="ARBA00022741"/>
    </source>
</evidence>
<keyword evidence="10" id="KW-0251">Elongation factor</keyword>
<dbReference type="GO" id="GO:0035368">
    <property type="term" value="F:selenocysteine insertion sequence binding"/>
    <property type="evidence" value="ECO:0007669"/>
    <property type="project" value="TreeGrafter"/>
</dbReference>
<gene>
    <name evidence="10" type="ORF">BVH74_16900</name>
</gene>
<dbReference type="InterPro" id="IPR027417">
    <property type="entry name" value="P-loop_NTPase"/>
</dbReference>
<dbReference type="InterPro" id="IPR004161">
    <property type="entry name" value="EFTu-like_2"/>
</dbReference>
<evidence type="ECO:0000313" key="11">
    <source>
        <dbReference type="Proteomes" id="UP000243488"/>
    </source>
</evidence>
<dbReference type="PROSITE" id="PS51722">
    <property type="entry name" value="G_TR_2"/>
    <property type="match status" value="1"/>
</dbReference>
<evidence type="ECO:0000256" key="2">
    <source>
        <dbReference type="ARBA" id="ARBA00015953"/>
    </source>
</evidence>
<dbReference type="Pfam" id="PF09106">
    <property type="entry name" value="WHD_2nd_SelB"/>
    <property type="match status" value="1"/>
</dbReference>
<dbReference type="Pfam" id="PF09107">
    <property type="entry name" value="WHD_3rd_SelB"/>
    <property type="match status" value="1"/>
</dbReference>
<dbReference type="Gene3D" id="2.40.30.10">
    <property type="entry name" value="Translation factors"/>
    <property type="match status" value="1"/>
</dbReference>
<dbReference type="PANTHER" id="PTHR42854:SF3">
    <property type="entry name" value="EUKARYOTIC TRANSLATION INITIATION FACTOR 2 SUBUNIT 3-RELATED"/>
    <property type="match status" value="1"/>
</dbReference>
<keyword evidence="11" id="KW-1185">Reference proteome</keyword>
<dbReference type="InterPro" id="IPR057335">
    <property type="entry name" value="Beta-barrel_SelB"/>
</dbReference>
<dbReference type="Gene3D" id="3.40.50.300">
    <property type="entry name" value="P-loop containing nucleotide triphosphate hydrolases"/>
    <property type="match status" value="1"/>
</dbReference>